<accession>A0A2T0X4W9</accession>
<comment type="similarity">
    <text evidence="1 3">Belongs to the short-chain dehydrogenases/reductases (SDR) family.</text>
</comment>
<dbReference type="InterPro" id="IPR057326">
    <property type="entry name" value="KR_dom"/>
</dbReference>
<dbReference type="PRINTS" id="PR00081">
    <property type="entry name" value="GDHRDH"/>
</dbReference>
<evidence type="ECO:0000313" key="6">
    <source>
        <dbReference type="Proteomes" id="UP000238392"/>
    </source>
</evidence>
<dbReference type="SMART" id="SM00822">
    <property type="entry name" value="PKS_KR"/>
    <property type="match status" value="1"/>
</dbReference>
<gene>
    <name evidence="5" type="ORF">CLV74_10133</name>
</gene>
<dbReference type="AlphaFoldDB" id="A0A2T0X4W9"/>
<keyword evidence="6" id="KW-1185">Reference proteome</keyword>
<proteinExistence type="inferred from homology"/>
<dbReference type="Proteomes" id="UP000238392">
    <property type="component" value="Unassembled WGS sequence"/>
</dbReference>
<evidence type="ECO:0000313" key="5">
    <source>
        <dbReference type="EMBL" id="PRY93904.1"/>
    </source>
</evidence>
<dbReference type="InterPro" id="IPR002347">
    <property type="entry name" value="SDR_fam"/>
</dbReference>
<dbReference type="PRINTS" id="PR00080">
    <property type="entry name" value="SDRFAMILY"/>
</dbReference>
<reference evidence="5 6" key="1">
    <citation type="submission" date="2018-03" db="EMBL/GenBank/DDBJ databases">
        <title>Genomic Encyclopedia of Archaeal and Bacterial Type Strains, Phase II (KMG-II): from individual species to whole genera.</title>
        <authorList>
            <person name="Goeker M."/>
        </authorList>
    </citation>
    <scope>NUCLEOTIDE SEQUENCE [LARGE SCALE GENOMIC DNA]</scope>
    <source>
        <strain evidence="5 6">DSM 100212</strain>
    </source>
</reference>
<keyword evidence="2" id="KW-0560">Oxidoreductase</keyword>
<sequence>MTDVAGKTVLITGASRGIGAAAARVFADAGANVVLVARNREAVAELAGQIGEQALAVPCDVSRYWEVEAAVQAAVNTFGGLDVVVGNAGIIDPIGAMDAVQPDAWGHLIDVNVKGVFNGFHAALPVMKARGGGSFLTVSSGAAHRPVEGWSAYCASKAAVAMLTRSLDLENRSAGIRAIGLSPGTVATDMQREIKASGVGPVAQLEWSDHIPAEWPAKCLLWMCGPEADPWLGEEISLREAEIRMKVGLV</sequence>
<dbReference type="SUPFAM" id="SSF51735">
    <property type="entry name" value="NAD(P)-binding Rossmann-fold domains"/>
    <property type="match status" value="1"/>
</dbReference>
<dbReference type="OrthoDB" id="9810734at2"/>
<dbReference type="CDD" id="cd05233">
    <property type="entry name" value="SDR_c"/>
    <property type="match status" value="1"/>
</dbReference>
<evidence type="ECO:0000256" key="3">
    <source>
        <dbReference type="RuleBase" id="RU000363"/>
    </source>
</evidence>
<evidence type="ECO:0000259" key="4">
    <source>
        <dbReference type="SMART" id="SM00822"/>
    </source>
</evidence>
<dbReference type="InterPro" id="IPR036291">
    <property type="entry name" value="NAD(P)-bd_dom_sf"/>
</dbReference>
<evidence type="ECO:0000256" key="2">
    <source>
        <dbReference type="ARBA" id="ARBA00023002"/>
    </source>
</evidence>
<protein>
    <submittedName>
        <fullName evidence="5">NADP-dependent 3-hydroxy acid dehydrogenase YdfG</fullName>
    </submittedName>
</protein>
<dbReference type="EMBL" id="PVTQ01000001">
    <property type="protein sequence ID" value="PRY93904.1"/>
    <property type="molecule type" value="Genomic_DNA"/>
</dbReference>
<dbReference type="PANTHER" id="PTHR43669">
    <property type="entry name" value="5-KETO-D-GLUCONATE 5-REDUCTASE"/>
    <property type="match status" value="1"/>
</dbReference>
<comment type="caution">
    <text evidence="5">The sequence shown here is derived from an EMBL/GenBank/DDBJ whole genome shotgun (WGS) entry which is preliminary data.</text>
</comment>
<dbReference type="PANTHER" id="PTHR43669:SF3">
    <property type="entry name" value="ALCOHOL DEHYDROGENASE, PUTATIVE (AFU_ORTHOLOGUE AFUA_3G03445)-RELATED"/>
    <property type="match status" value="1"/>
</dbReference>
<name>A0A2T0X4W9_9RHOB</name>
<dbReference type="GO" id="GO:0016491">
    <property type="term" value="F:oxidoreductase activity"/>
    <property type="evidence" value="ECO:0007669"/>
    <property type="project" value="UniProtKB-KW"/>
</dbReference>
<dbReference type="FunFam" id="3.40.50.720:FF:000084">
    <property type="entry name" value="Short-chain dehydrogenase reductase"/>
    <property type="match status" value="1"/>
</dbReference>
<evidence type="ECO:0000256" key="1">
    <source>
        <dbReference type="ARBA" id="ARBA00006484"/>
    </source>
</evidence>
<organism evidence="5 6">
    <name type="scientific">Donghicola tyrosinivorans</name>
    <dbReference type="NCBI Taxonomy" id="1652492"/>
    <lineage>
        <taxon>Bacteria</taxon>
        <taxon>Pseudomonadati</taxon>
        <taxon>Pseudomonadota</taxon>
        <taxon>Alphaproteobacteria</taxon>
        <taxon>Rhodobacterales</taxon>
        <taxon>Roseobacteraceae</taxon>
        <taxon>Donghicola</taxon>
    </lineage>
</organism>
<dbReference type="Gene3D" id="3.40.50.720">
    <property type="entry name" value="NAD(P)-binding Rossmann-like Domain"/>
    <property type="match status" value="1"/>
</dbReference>
<dbReference type="RefSeq" id="WP_106262196.1">
    <property type="nucleotide sequence ID" value="NZ_PVTQ01000001.1"/>
</dbReference>
<feature type="domain" description="Ketoreductase" evidence="4">
    <location>
        <begin position="7"/>
        <end position="182"/>
    </location>
</feature>
<dbReference type="Pfam" id="PF00106">
    <property type="entry name" value="adh_short"/>
    <property type="match status" value="1"/>
</dbReference>